<dbReference type="GO" id="GO:0008233">
    <property type="term" value="F:peptidase activity"/>
    <property type="evidence" value="ECO:0007669"/>
    <property type="project" value="InterPro"/>
</dbReference>
<dbReference type="Gene3D" id="3.40.50.1820">
    <property type="entry name" value="alpha/beta hydrolase"/>
    <property type="match status" value="1"/>
</dbReference>
<proteinExistence type="inferred from homology"/>
<evidence type="ECO:0000259" key="3">
    <source>
        <dbReference type="Pfam" id="PF00561"/>
    </source>
</evidence>
<organism evidence="4 5">
    <name type="scientific">Lachnellula suecica</name>
    <dbReference type="NCBI Taxonomy" id="602035"/>
    <lineage>
        <taxon>Eukaryota</taxon>
        <taxon>Fungi</taxon>
        <taxon>Dikarya</taxon>
        <taxon>Ascomycota</taxon>
        <taxon>Pezizomycotina</taxon>
        <taxon>Leotiomycetes</taxon>
        <taxon>Helotiales</taxon>
        <taxon>Lachnaceae</taxon>
        <taxon>Lachnellula</taxon>
    </lineage>
</organism>
<dbReference type="InterPro" id="IPR002410">
    <property type="entry name" value="Peptidase_S33"/>
</dbReference>
<accession>A0A8T9CB41</accession>
<evidence type="ECO:0000313" key="5">
    <source>
        <dbReference type="Proteomes" id="UP000469558"/>
    </source>
</evidence>
<dbReference type="InterPro" id="IPR029058">
    <property type="entry name" value="AB_hydrolase_fold"/>
</dbReference>
<keyword evidence="2" id="KW-0378">Hydrolase</keyword>
<dbReference type="PANTHER" id="PTHR43798:SF33">
    <property type="entry name" value="HYDROLASE, PUTATIVE (AFU_ORTHOLOGUE AFUA_2G14860)-RELATED"/>
    <property type="match status" value="1"/>
</dbReference>
<dbReference type="PRINTS" id="PR00793">
    <property type="entry name" value="PROAMNOPTASE"/>
</dbReference>
<evidence type="ECO:0000256" key="2">
    <source>
        <dbReference type="ARBA" id="ARBA00022801"/>
    </source>
</evidence>
<dbReference type="EMBL" id="QGMK01000250">
    <property type="protein sequence ID" value="TVY82975.1"/>
    <property type="molecule type" value="Genomic_DNA"/>
</dbReference>
<dbReference type="PIRSF" id="PIRSF005539">
    <property type="entry name" value="Pept_S33_TRI_F1"/>
    <property type="match status" value="1"/>
</dbReference>
<evidence type="ECO:0000313" key="4">
    <source>
        <dbReference type="EMBL" id="TVY82975.1"/>
    </source>
</evidence>
<dbReference type="InterPro" id="IPR050266">
    <property type="entry name" value="AB_hydrolase_sf"/>
</dbReference>
<feature type="domain" description="AB hydrolase-1" evidence="3">
    <location>
        <begin position="40"/>
        <end position="292"/>
    </location>
</feature>
<name>A0A8T9CB41_9HELO</name>
<gene>
    <name evidence="4" type="primary">laaA_5</name>
    <name evidence="4" type="ORF">LSUE1_G007463</name>
</gene>
<dbReference type="InterPro" id="IPR000073">
    <property type="entry name" value="AB_hydrolase_1"/>
</dbReference>
<reference evidence="4 5" key="1">
    <citation type="submission" date="2018-05" db="EMBL/GenBank/DDBJ databases">
        <title>Genome sequencing and assembly of the regulated plant pathogen Lachnellula willkommii and related sister species for the development of diagnostic species identification markers.</title>
        <authorList>
            <person name="Giroux E."/>
            <person name="Bilodeau G."/>
        </authorList>
    </citation>
    <scope>NUCLEOTIDE SEQUENCE [LARGE SCALE GENOMIC DNA]</scope>
    <source>
        <strain evidence="4 5">CBS 268.59</strain>
    </source>
</reference>
<dbReference type="GO" id="GO:0006508">
    <property type="term" value="P:proteolysis"/>
    <property type="evidence" value="ECO:0007669"/>
    <property type="project" value="InterPro"/>
</dbReference>
<dbReference type="PANTHER" id="PTHR43798">
    <property type="entry name" value="MONOACYLGLYCEROL LIPASE"/>
    <property type="match status" value="1"/>
</dbReference>
<dbReference type="Proteomes" id="UP000469558">
    <property type="component" value="Unassembled WGS sequence"/>
</dbReference>
<keyword evidence="5" id="KW-1185">Reference proteome</keyword>
<dbReference type="NCBIfam" id="TIGR01250">
    <property type="entry name" value="pro_imino_pep_2"/>
    <property type="match status" value="1"/>
</dbReference>
<comment type="caution">
    <text evidence="4">The sequence shown here is derived from an EMBL/GenBank/DDBJ whole genome shotgun (WGS) entry which is preliminary data.</text>
</comment>
<comment type="similarity">
    <text evidence="1">Belongs to the peptidase S33 family.</text>
</comment>
<dbReference type="OrthoDB" id="190201at2759"/>
<sequence length="311" mass="34918">MGTDSPSEGKIPFNVPGAGKPCHTWYKIVGDLKANHSKTPLITLHGGPSACHEMLAPLADLHERFDIPVIFYDQIGNGKSTHLREKAGDYELDNLIDYLGLRAGFDLYGQSWGGMLAARYAASQPRGLRKLVIANAPASVELVVKGIDMLIRDLPEEVREAIERCEREGTTESEEYKKAMQVFNKRHVCRLDPVPEELKMAFRHIEDDMTVVNTIGRTDSGRRWGGDTIKPTGNLKDWTVIADIPKIQVQTFVFLGRYDQVQDVAVIPFFELLPKVKWVTLENSSHVGFFEERKRYVELLGGFLAGFSCQI</sequence>
<protein>
    <submittedName>
        <fullName evidence="4">L-amino acid amidase</fullName>
    </submittedName>
</protein>
<dbReference type="AlphaFoldDB" id="A0A8T9CB41"/>
<dbReference type="Pfam" id="PF00561">
    <property type="entry name" value="Abhydrolase_1"/>
    <property type="match status" value="1"/>
</dbReference>
<evidence type="ECO:0000256" key="1">
    <source>
        <dbReference type="ARBA" id="ARBA00010088"/>
    </source>
</evidence>
<dbReference type="GO" id="GO:0016020">
    <property type="term" value="C:membrane"/>
    <property type="evidence" value="ECO:0007669"/>
    <property type="project" value="TreeGrafter"/>
</dbReference>
<dbReference type="SUPFAM" id="SSF53474">
    <property type="entry name" value="alpha/beta-Hydrolases"/>
    <property type="match status" value="1"/>
</dbReference>
<dbReference type="InterPro" id="IPR005945">
    <property type="entry name" value="Pro_imino_pep"/>
</dbReference>